<evidence type="ECO:0000256" key="7">
    <source>
        <dbReference type="ARBA" id="ARBA00022631"/>
    </source>
</evidence>
<dbReference type="OrthoDB" id="9792386at2"/>
<evidence type="ECO:0000256" key="5">
    <source>
        <dbReference type="ARBA" id="ARBA00012609"/>
    </source>
</evidence>
<evidence type="ECO:0000259" key="12">
    <source>
        <dbReference type="SMART" id="SM00095"/>
    </source>
</evidence>
<evidence type="ECO:0000256" key="3">
    <source>
        <dbReference type="ARBA" id="ARBA00009850"/>
    </source>
</evidence>
<evidence type="ECO:0000256" key="2">
    <source>
        <dbReference type="ARBA" id="ARBA00002704"/>
    </source>
</evidence>
<comment type="subunit">
    <text evidence="4 10">Homotetramer.</text>
</comment>
<dbReference type="InterPro" id="IPR000895">
    <property type="entry name" value="Transthyretin/HIU_hydrolase"/>
</dbReference>
<organism evidence="13 14">
    <name type="scientific">Pseudomonas deceptionensis</name>
    <dbReference type="NCBI Taxonomy" id="882211"/>
    <lineage>
        <taxon>Bacteria</taxon>
        <taxon>Pseudomonadati</taxon>
        <taxon>Pseudomonadota</taxon>
        <taxon>Gammaproteobacteria</taxon>
        <taxon>Pseudomonadales</taxon>
        <taxon>Pseudomonadaceae</taxon>
        <taxon>Pseudomonas</taxon>
    </lineage>
</organism>
<dbReference type="InterPro" id="IPR036817">
    <property type="entry name" value="Transthyretin/HIU_hydrolase_sf"/>
</dbReference>
<evidence type="ECO:0000313" key="13">
    <source>
        <dbReference type="EMBL" id="SEE36888.1"/>
    </source>
</evidence>
<comment type="caution">
    <text evidence="13">The sequence shown here is derived from an EMBL/GenBank/DDBJ whole genome shotgun (WGS) entry which is preliminary data.</text>
</comment>
<gene>
    <name evidence="13" type="ORF">SAMN04489800_0614</name>
</gene>
<feature type="signal peptide" evidence="11">
    <location>
        <begin position="1"/>
        <end position="22"/>
    </location>
</feature>
<keyword evidence="8 10" id="KW-0378">Hydrolase</keyword>
<evidence type="ECO:0000256" key="6">
    <source>
        <dbReference type="ARBA" id="ARBA00017539"/>
    </source>
</evidence>
<evidence type="ECO:0000256" key="1">
    <source>
        <dbReference type="ARBA" id="ARBA00001043"/>
    </source>
</evidence>
<dbReference type="InterPro" id="IPR023416">
    <property type="entry name" value="Transthyretin/HIU_hydrolase_d"/>
</dbReference>
<dbReference type="InterPro" id="IPR014306">
    <property type="entry name" value="Hydroxyisourate_hydrolase"/>
</dbReference>
<dbReference type="NCBIfam" id="TIGR02962">
    <property type="entry name" value="hdxy_isourate"/>
    <property type="match status" value="1"/>
</dbReference>
<accession>A0A0J6GDM6</accession>
<dbReference type="GO" id="GO:0006144">
    <property type="term" value="P:purine nucleobase metabolic process"/>
    <property type="evidence" value="ECO:0007669"/>
    <property type="project" value="UniProtKB-KW"/>
</dbReference>
<feature type="domain" description="Transthyretin/hydroxyisourate hydrolase" evidence="12">
    <location>
        <begin position="22"/>
        <end position="135"/>
    </location>
</feature>
<dbReference type="AlphaFoldDB" id="A0A0J6GDM6"/>
<dbReference type="Gene3D" id="2.60.40.180">
    <property type="entry name" value="Transthyretin/hydroxyisourate hydrolase domain"/>
    <property type="match status" value="1"/>
</dbReference>
<dbReference type="Proteomes" id="UP000183613">
    <property type="component" value="Unassembled WGS sequence"/>
</dbReference>
<keyword evidence="7 10" id="KW-0659">Purine metabolism</keyword>
<evidence type="ECO:0000256" key="4">
    <source>
        <dbReference type="ARBA" id="ARBA00011881"/>
    </source>
</evidence>
<dbReference type="InterPro" id="IPR023419">
    <property type="entry name" value="Transthyretin_CS"/>
</dbReference>
<name>A0A0J6GDM6_PSEDM</name>
<dbReference type="PANTHER" id="PTHR10395:SF7">
    <property type="entry name" value="5-HYDROXYISOURATE HYDROLASE"/>
    <property type="match status" value="1"/>
</dbReference>
<dbReference type="Pfam" id="PF00576">
    <property type="entry name" value="Transthyretin"/>
    <property type="match status" value="1"/>
</dbReference>
<dbReference type="PANTHER" id="PTHR10395">
    <property type="entry name" value="URICASE AND TRANSTHYRETIN-RELATED"/>
    <property type="match status" value="1"/>
</dbReference>
<evidence type="ECO:0000256" key="10">
    <source>
        <dbReference type="RuleBase" id="RU361270"/>
    </source>
</evidence>
<comment type="catalytic activity">
    <reaction evidence="1 10">
        <text>5-hydroxyisourate + H2O = 5-hydroxy-2-oxo-4-ureido-2,5-dihydro-1H-imidazole-5-carboxylate + H(+)</text>
        <dbReference type="Rhea" id="RHEA:23736"/>
        <dbReference type="ChEBI" id="CHEBI:15377"/>
        <dbReference type="ChEBI" id="CHEBI:15378"/>
        <dbReference type="ChEBI" id="CHEBI:18072"/>
        <dbReference type="ChEBI" id="CHEBI:58639"/>
        <dbReference type="EC" id="3.5.2.17"/>
    </reaction>
</comment>
<feature type="binding site" evidence="9">
    <location>
        <position position="68"/>
    </location>
    <ligand>
        <name>substrate</name>
    </ligand>
</feature>
<protein>
    <recommendedName>
        <fullName evidence="6 10">5-hydroxyisourate hydrolase</fullName>
        <shortName evidence="10">HIU hydrolase</shortName>
        <shortName evidence="10">HIUHase</shortName>
        <ecNumber evidence="5 10">3.5.2.17</ecNumber>
    </recommendedName>
</protein>
<dbReference type="EMBL" id="FNUD01000002">
    <property type="protein sequence ID" value="SEE36888.1"/>
    <property type="molecule type" value="Genomic_DNA"/>
</dbReference>
<feature type="chain" id="PRO_5009777228" description="5-hydroxyisourate hydrolase" evidence="11">
    <location>
        <begin position="23"/>
        <end position="136"/>
    </location>
</feature>
<comment type="similarity">
    <text evidence="3 10">Belongs to the transthyretin family. 5-hydroxyisourate hydrolase subfamily.</text>
</comment>
<sequence>MKSLRITLAALSLSAVSSLALAAGNPLSVHVLNLENGLPSPGVNVTLEKHVGKDWQPLAQGVTNEQGRIGELFPAKQAFEAGEYRVVFKTGEYFKKAGRETFFPEIPVIFEVKNADQHYHIPLLLSPYGFSTYRGS</sequence>
<dbReference type="PATRIC" id="fig|882211.3.peg.2827"/>
<feature type="binding site" evidence="9">
    <location>
        <position position="30"/>
    </location>
    <ligand>
        <name>substrate</name>
    </ligand>
</feature>
<feature type="binding site" evidence="9">
    <location>
        <position position="133"/>
    </location>
    <ligand>
        <name>substrate</name>
    </ligand>
</feature>
<keyword evidence="14" id="KW-1185">Reference proteome</keyword>
<comment type="function">
    <text evidence="2">Catalyzes the hydrolysis of 5-hydroxyisourate (HIU) to 2-oxo-4-hydroxy-4-carboxy-5-ureidoimidazoline (OHCU).</text>
</comment>
<dbReference type="PROSITE" id="PS00769">
    <property type="entry name" value="TRANSTHYRETIN_2"/>
    <property type="match status" value="1"/>
</dbReference>
<reference evidence="13" key="1">
    <citation type="submission" date="2016-10" db="EMBL/GenBank/DDBJ databases">
        <authorList>
            <person name="Varghese N."/>
            <person name="Submissions S."/>
        </authorList>
    </citation>
    <scope>NUCLEOTIDE SEQUENCE [LARGE SCALE GENOMIC DNA]</scope>
    <source>
        <strain evidence="13">LMG 25555</strain>
    </source>
</reference>
<dbReference type="SUPFAM" id="SSF49472">
    <property type="entry name" value="Transthyretin (synonym: prealbumin)"/>
    <property type="match status" value="1"/>
</dbReference>
<evidence type="ECO:0000256" key="11">
    <source>
        <dbReference type="SAM" id="SignalP"/>
    </source>
</evidence>
<evidence type="ECO:0000256" key="8">
    <source>
        <dbReference type="ARBA" id="ARBA00022801"/>
    </source>
</evidence>
<dbReference type="RefSeq" id="WP_048360523.1">
    <property type="nucleotide sequence ID" value="NZ_FNUD01000002.1"/>
</dbReference>
<dbReference type="PRINTS" id="PR00189">
    <property type="entry name" value="TRNSTHYRETIN"/>
</dbReference>
<dbReference type="GO" id="GO:0033971">
    <property type="term" value="F:hydroxyisourate hydrolase activity"/>
    <property type="evidence" value="ECO:0007669"/>
    <property type="project" value="UniProtKB-EC"/>
</dbReference>
<evidence type="ECO:0000256" key="9">
    <source>
        <dbReference type="PIRSR" id="PIRSR600895-51"/>
    </source>
</evidence>
<dbReference type="SMART" id="SM00095">
    <property type="entry name" value="TR_THY"/>
    <property type="match status" value="1"/>
</dbReference>
<proteinExistence type="inferred from homology"/>
<evidence type="ECO:0000313" key="14">
    <source>
        <dbReference type="Proteomes" id="UP000183613"/>
    </source>
</evidence>
<keyword evidence="11" id="KW-0732">Signal</keyword>
<dbReference type="EC" id="3.5.2.17" evidence="5 10"/>
<dbReference type="CDD" id="cd05822">
    <property type="entry name" value="TLP_HIUase"/>
    <property type="match status" value="1"/>
</dbReference>